<keyword evidence="2" id="KW-0732">Signal</keyword>
<proteinExistence type="predicted"/>
<dbReference type="OrthoDB" id="5540942at2"/>
<feature type="signal peptide" evidence="2">
    <location>
        <begin position="1"/>
        <end position="21"/>
    </location>
</feature>
<accession>A0A411YXT5</accession>
<evidence type="ECO:0008006" key="5">
    <source>
        <dbReference type="Google" id="ProtNLM"/>
    </source>
</evidence>
<dbReference type="Proteomes" id="UP000284547">
    <property type="component" value="Unassembled WGS sequence"/>
</dbReference>
<evidence type="ECO:0000313" key="3">
    <source>
        <dbReference type="EMBL" id="RGP35545.1"/>
    </source>
</evidence>
<evidence type="ECO:0000313" key="4">
    <source>
        <dbReference type="Proteomes" id="UP000284547"/>
    </source>
</evidence>
<evidence type="ECO:0000256" key="2">
    <source>
        <dbReference type="SAM" id="SignalP"/>
    </source>
</evidence>
<dbReference type="EMBL" id="QWEY01000014">
    <property type="protein sequence ID" value="RGP35545.1"/>
    <property type="molecule type" value="Genomic_DNA"/>
</dbReference>
<name>A0A411YXT5_9RHOB</name>
<comment type="caution">
    <text evidence="3">The sequence shown here is derived from an EMBL/GenBank/DDBJ whole genome shotgun (WGS) entry which is preliminary data.</text>
</comment>
<dbReference type="AlphaFoldDB" id="A0A411YXT5"/>
<protein>
    <recommendedName>
        <fullName evidence="5">SPOR domain-containing protein</fullName>
    </recommendedName>
</protein>
<dbReference type="RefSeq" id="WP_118155752.1">
    <property type="nucleotide sequence ID" value="NZ_QWEY01000014.1"/>
</dbReference>
<organism evidence="3 4">
    <name type="scientific">Pseudotabrizicola alkalilacus</name>
    <dbReference type="NCBI Taxonomy" id="2305252"/>
    <lineage>
        <taxon>Bacteria</taxon>
        <taxon>Pseudomonadati</taxon>
        <taxon>Pseudomonadota</taxon>
        <taxon>Alphaproteobacteria</taxon>
        <taxon>Rhodobacterales</taxon>
        <taxon>Paracoccaceae</taxon>
        <taxon>Pseudotabrizicola</taxon>
    </lineage>
</organism>
<reference evidence="3 4" key="1">
    <citation type="submission" date="2018-08" db="EMBL/GenBank/DDBJ databases">
        <title>Flavobacterium tibetense sp. nov., isolated from a wetland YonghuCo on Tibetan Plateau.</title>
        <authorList>
            <person name="Phurbu D."/>
            <person name="Lu H."/>
            <person name="Xing P."/>
        </authorList>
    </citation>
    <scope>NUCLEOTIDE SEQUENCE [LARGE SCALE GENOMIC DNA]</scope>
    <source>
        <strain evidence="3 4">DJC</strain>
    </source>
</reference>
<feature type="chain" id="PRO_5019495693" description="SPOR domain-containing protein" evidence="2">
    <location>
        <begin position="22"/>
        <end position="986"/>
    </location>
</feature>
<gene>
    <name evidence="3" type="ORF">D1012_19255</name>
</gene>
<feature type="region of interest" description="Disordered" evidence="1">
    <location>
        <begin position="685"/>
        <end position="741"/>
    </location>
</feature>
<sequence>MNRLLLSLAFLLSFAAAPFSAALAQSHIAQTPAPANWGQTDLSGIQVFTPPGWKEVERRDDVVTFFGGDVATRSGPGFTLRLEIDPMQMLKGDDFQDLGVVTFDNGALFHRYGVSVTPEAGLTIAGEFLVSSVPLVNGKFLMAGALGYNVSLEESRAVFDMTFAALGIPAPGVAVLQTALNGAFDYVMPEGWETGSYDDAEALILDQDGGQGKVTLMRFAVDGAGSYRSGLYHPDDITAVPVMFLGHPALSYEWKVTSKHYSDGRDSLELRRLFVFETCLANGDTGAVEVTGMPDFHTNGPVMRLLDQMVFAPDGALGAPCRANDLPDGAPLAAPLKGRPNASGFTLWIAPHTAEDSWRNEVMGNVSLNLPESWTGADGVWMSSRGEYQLTLFQTHDAPVPLTEPAELRLPDGTRFFLSTIPDGTRAVSAAPIDAEGYLVIEVTGSQMDGVGVVDVLGTIRLPAITPATAQSGPQTVLEDLATVVVPQGFDLTVTENSATLTAQDGRGFLALARGADLLPPEGWIIHIPEGQHGSYAAGNMRDWSEYGWKGTTPDFKDDGAPDKGWYFLNILRECLANGEPIAFVWGGTSRFTGGETLLQARNAFTFNWPDGMIACDPVVEAASLATSDQPEAPSAEASAPVEDSIDAAAALAEPEAADDWLGKVPSAALPSPATESLAGRWQEPPQTIAPMGNSAAEPLDATQPEMPGAPVATDLPPAPPASANPAVDRDRFTPLDGGYSTYQNDRYGTFISYPSTYFQSEPAPDSGDGRRFASVDGTARFYVFAQYNALGQSQAEQIAQDKADPARGHASYERVGAGWYVLSGITGDDIYYRRVIEDMNGLIQVFEITYPLAKKADFDKVVAYMADSFGPGSDMTSGLPSENALTSAQQDPVSLNIGWWVVVGTFPAEPSQRQTADFVSIQSLGARCNLVPFNDLSGKFQGFKPGFNVFVLGAYDSKAKATEVLQEAQACYPDAYVKYAEYLGE</sequence>
<keyword evidence="4" id="KW-1185">Reference proteome</keyword>
<evidence type="ECO:0000256" key="1">
    <source>
        <dbReference type="SAM" id="MobiDB-lite"/>
    </source>
</evidence>